<evidence type="ECO:0000256" key="3">
    <source>
        <dbReference type="ARBA" id="ARBA00023125"/>
    </source>
</evidence>
<dbReference type="GO" id="GO:0008270">
    <property type="term" value="F:zinc ion binding"/>
    <property type="evidence" value="ECO:0007669"/>
    <property type="project" value="InterPro"/>
</dbReference>
<dbReference type="CDD" id="cd12148">
    <property type="entry name" value="fungal_TF_MHR"/>
    <property type="match status" value="1"/>
</dbReference>
<dbReference type="InterPro" id="IPR036864">
    <property type="entry name" value="Zn2-C6_fun-type_DNA-bd_sf"/>
</dbReference>
<comment type="caution">
    <text evidence="8">The sequence shown here is derived from an EMBL/GenBank/DDBJ whole genome shotgun (WGS) entry which is preliminary data.</text>
</comment>
<dbReference type="PROSITE" id="PS50048">
    <property type="entry name" value="ZN2_CY6_FUNGAL_2"/>
    <property type="match status" value="1"/>
</dbReference>
<evidence type="ECO:0000259" key="7">
    <source>
        <dbReference type="PROSITE" id="PS50048"/>
    </source>
</evidence>
<dbReference type="InterPro" id="IPR001138">
    <property type="entry name" value="Zn2Cys6_DnaBD"/>
</dbReference>
<dbReference type="EMBL" id="JAPZBU010000012">
    <property type="protein sequence ID" value="KAJ5376539.1"/>
    <property type="molecule type" value="Genomic_DNA"/>
</dbReference>
<dbReference type="SMART" id="SM00906">
    <property type="entry name" value="Fungal_trans"/>
    <property type="match status" value="1"/>
</dbReference>
<gene>
    <name evidence="8" type="ORF">N7509_013425</name>
</gene>
<dbReference type="GO" id="GO:0000981">
    <property type="term" value="F:DNA-binding transcription factor activity, RNA polymerase II-specific"/>
    <property type="evidence" value="ECO:0007669"/>
    <property type="project" value="InterPro"/>
</dbReference>
<proteinExistence type="predicted"/>
<sequence length="743" mass="83086">MAEPRSQARRGRQRRPRVPDSQRQRTAQACLPCRQHKEKCGGGNPCDRCQRYQRTCRFDNVRVQGRRSVLTDAEGNPTPELTAREIQMKRIITHFMGNISLEPAHLESVADGLDERQGDDDGNPSTITQDLALAKDYSLDPLSTNTMHYSGELSHWNFSKMLERRLQSLGNGTKPGRGEITGDTGNGFFRATGLQSSGSCISLAKQYFPPRPIADFLVKTFLEYALTNYFYFDQDIFYRKLEYYYDLEGSLTINDAGWVCTLLMTFAIGTQFAYMQTGPNLTNEFANADIEDDHIGIQLYRFCCRLIPDLITTASVESVQAFLLMGSYTLPIDTSGLAYTYYGLAIKMAIQNGMHRQFPGDDFDGRLVEARNRLWWSAYALESRISILHGRPASVSPAETDTPMPSELAGFQSSDYRSNLPNFSAAVILTKHLANASESIKSLRSCSRPKQQRYLRQLAAMHDQLGNWWSGLPTQVHCRDLNQNGPLFRSNIHLEIYYITTIIYIGRPFIITPAQGPGNSTAQAITTAQEAPDVIKKLRDDSLKAAIRGIELCQILQDSVGLARVSYTEFSACRIALLALIAHSLNEQTAQISTALTQGMVIIRKMCVGLESAKSEVAVIEALDRARQRLYAPTSLEDNRPIQSASGYDQFQEWAKLWRADPMMETAAVSLGENAIPIEEQTNPSVPSFDGFFSSFPDELCEFTAIPGLTGDVSLDQEWFNSTQPDDIIWNTGGTFDMTGHTH</sequence>
<dbReference type="Proteomes" id="UP001147747">
    <property type="component" value="Unassembled WGS sequence"/>
</dbReference>
<dbReference type="SMART" id="SM00066">
    <property type="entry name" value="GAL4"/>
    <property type="match status" value="1"/>
</dbReference>
<feature type="region of interest" description="Disordered" evidence="6">
    <location>
        <begin position="1"/>
        <end position="26"/>
    </location>
</feature>
<dbReference type="PANTHER" id="PTHR47424">
    <property type="entry name" value="REGULATORY PROTEIN GAL4"/>
    <property type="match status" value="1"/>
</dbReference>
<reference evidence="8" key="1">
    <citation type="submission" date="2022-12" db="EMBL/GenBank/DDBJ databases">
        <authorList>
            <person name="Petersen C."/>
        </authorList>
    </citation>
    <scope>NUCLEOTIDE SEQUENCE</scope>
    <source>
        <strain evidence="8">IBT 29677</strain>
    </source>
</reference>
<keyword evidence="4" id="KW-0804">Transcription</keyword>
<keyword evidence="9" id="KW-1185">Reference proteome</keyword>
<feature type="compositionally biased region" description="Basic residues" evidence="6">
    <location>
        <begin position="7"/>
        <end position="16"/>
    </location>
</feature>
<protein>
    <recommendedName>
        <fullName evidence="7">Zn(2)-C6 fungal-type domain-containing protein</fullName>
    </recommendedName>
</protein>
<reference evidence="8" key="2">
    <citation type="journal article" date="2023" name="IMA Fungus">
        <title>Comparative genomic study of the Penicillium genus elucidates a diverse pangenome and 15 lateral gene transfer events.</title>
        <authorList>
            <person name="Petersen C."/>
            <person name="Sorensen T."/>
            <person name="Nielsen M.R."/>
            <person name="Sondergaard T.E."/>
            <person name="Sorensen J.L."/>
            <person name="Fitzpatrick D.A."/>
            <person name="Frisvad J.C."/>
            <person name="Nielsen K.L."/>
        </authorList>
    </citation>
    <scope>NUCLEOTIDE SEQUENCE</scope>
    <source>
        <strain evidence="8">IBT 29677</strain>
    </source>
</reference>
<dbReference type="PROSITE" id="PS00463">
    <property type="entry name" value="ZN2_CY6_FUNGAL_1"/>
    <property type="match status" value="1"/>
</dbReference>
<keyword evidence="3" id="KW-0238">DNA-binding</keyword>
<dbReference type="AlphaFoldDB" id="A0A9W9VDB2"/>
<dbReference type="GO" id="GO:0006351">
    <property type="term" value="P:DNA-templated transcription"/>
    <property type="evidence" value="ECO:0007669"/>
    <property type="project" value="InterPro"/>
</dbReference>
<evidence type="ECO:0000256" key="4">
    <source>
        <dbReference type="ARBA" id="ARBA00023163"/>
    </source>
</evidence>
<dbReference type="SUPFAM" id="SSF57701">
    <property type="entry name" value="Zn2/Cys6 DNA-binding domain"/>
    <property type="match status" value="1"/>
</dbReference>
<feature type="domain" description="Zn(2)-C6 fungal-type" evidence="7">
    <location>
        <begin position="29"/>
        <end position="58"/>
    </location>
</feature>
<accession>A0A9W9VDB2</accession>
<dbReference type="InterPro" id="IPR007219">
    <property type="entry name" value="XnlR_reg_dom"/>
</dbReference>
<dbReference type="GO" id="GO:0003677">
    <property type="term" value="F:DNA binding"/>
    <property type="evidence" value="ECO:0007669"/>
    <property type="project" value="UniProtKB-KW"/>
</dbReference>
<dbReference type="PANTHER" id="PTHR47424:SF6">
    <property type="entry name" value="PROLINE UTILIZATION TRANS-ACTIVATOR"/>
    <property type="match status" value="1"/>
</dbReference>
<organism evidence="8 9">
    <name type="scientific">Penicillium cosmopolitanum</name>
    <dbReference type="NCBI Taxonomy" id="1131564"/>
    <lineage>
        <taxon>Eukaryota</taxon>
        <taxon>Fungi</taxon>
        <taxon>Dikarya</taxon>
        <taxon>Ascomycota</taxon>
        <taxon>Pezizomycotina</taxon>
        <taxon>Eurotiomycetes</taxon>
        <taxon>Eurotiomycetidae</taxon>
        <taxon>Eurotiales</taxon>
        <taxon>Aspergillaceae</taxon>
        <taxon>Penicillium</taxon>
    </lineage>
</organism>
<evidence type="ECO:0000313" key="8">
    <source>
        <dbReference type="EMBL" id="KAJ5376539.1"/>
    </source>
</evidence>
<evidence type="ECO:0000313" key="9">
    <source>
        <dbReference type="Proteomes" id="UP001147747"/>
    </source>
</evidence>
<name>A0A9W9VDB2_9EURO</name>
<evidence type="ECO:0000256" key="1">
    <source>
        <dbReference type="ARBA" id="ARBA00022723"/>
    </source>
</evidence>
<dbReference type="Gene3D" id="4.10.240.10">
    <property type="entry name" value="Zn(2)-C6 fungal-type DNA-binding domain"/>
    <property type="match status" value="1"/>
</dbReference>
<keyword evidence="5" id="KW-0539">Nucleus</keyword>
<dbReference type="CDD" id="cd00067">
    <property type="entry name" value="GAL4"/>
    <property type="match status" value="1"/>
</dbReference>
<dbReference type="RefSeq" id="XP_056481569.1">
    <property type="nucleotide sequence ID" value="XM_056638062.1"/>
</dbReference>
<keyword evidence="1" id="KW-0479">Metal-binding</keyword>
<dbReference type="OrthoDB" id="3266505at2759"/>
<dbReference type="Pfam" id="PF00172">
    <property type="entry name" value="Zn_clus"/>
    <property type="match status" value="1"/>
</dbReference>
<evidence type="ECO:0000256" key="2">
    <source>
        <dbReference type="ARBA" id="ARBA00023015"/>
    </source>
</evidence>
<keyword evidence="2" id="KW-0805">Transcription regulation</keyword>
<dbReference type="Pfam" id="PF04082">
    <property type="entry name" value="Fungal_trans"/>
    <property type="match status" value="1"/>
</dbReference>
<evidence type="ECO:0000256" key="6">
    <source>
        <dbReference type="SAM" id="MobiDB-lite"/>
    </source>
</evidence>
<dbReference type="GeneID" id="81377042"/>
<dbReference type="InterPro" id="IPR051127">
    <property type="entry name" value="Fungal_SecMet_Regulators"/>
</dbReference>
<evidence type="ECO:0000256" key="5">
    <source>
        <dbReference type="ARBA" id="ARBA00023242"/>
    </source>
</evidence>